<feature type="domain" description="Heterokaryon incompatibility" evidence="4">
    <location>
        <begin position="25"/>
        <end position="149"/>
    </location>
</feature>
<dbReference type="Pfam" id="PF06985">
    <property type="entry name" value="HET"/>
    <property type="match status" value="1"/>
</dbReference>
<dbReference type="CDD" id="cd00200">
    <property type="entry name" value="WD40"/>
    <property type="match status" value="1"/>
</dbReference>
<keyword evidence="1 3" id="KW-0853">WD repeat</keyword>
<dbReference type="Gene3D" id="2.130.10.10">
    <property type="entry name" value="YVTN repeat-like/Quinoprotein amine dehydrogenase"/>
    <property type="match status" value="4"/>
</dbReference>
<name>A0A1X7S0K5_ZYMT9</name>
<feature type="repeat" description="WD" evidence="3">
    <location>
        <begin position="945"/>
        <end position="986"/>
    </location>
</feature>
<evidence type="ECO:0000256" key="2">
    <source>
        <dbReference type="ARBA" id="ARBA00022737"/>
    </source>
</evidence>
<dbReference type="PROSITE" id="PS50082">
    <property type="entry name" value="WD_REPEATS_2"/>
    <property type="match status" value="8"/>
</dbReference>
<dbReference type="PANTHER" id="PTHR10622:SF13">
    <property type="entry name" value="NACHT DOMAIN-CONTAINING PROTEIN"/>
    <property type="match status" value="1"/>
</dbReference>
<evidence type="ECO:0000256" key="1">
    <source>
        <dbReference type="ARBA" id="ARBA00022574"/>
    </source>
</evidence>
<dbReference type="PROSITE" id="PS50294">
    <property type="entry name" value="WD_REPEATS_REGION"/>
    <property type="match status" value="8"/>
</dbReference>
<keyword evidence="2" id="KW-0677">Repeat</keyword>
<evidence type="ECO:0000259" key="5">
    <source>
        <dbReference type="Pfam" id="PF24883"/>
    </source>
</evidence>
<dbReference type="InterPro" id="IPR001680">
    <property type="entry name" value="WD40_rpt"/>
</dbReference>
<accession>A0A1X7S0K5</accession>
<feature type="repeat" description="WD" evidence="3">
    <location>
        <begin position="1191"/>
        <end position="1221"/>
    </location>
</feature>
<dbReference type="InterPro" id="IPR036322">
    <property type="entry name" value="WD40_repeat_dom_sf"/>
</dbReference>
<evidence type="ECO:0000259" key="4">
    <source>
        <dbReference type="Pfam" id="PF06985"/>
    </source>
</evidence>
<dbReference type="EMBL" id="LT853699">
    <property type="protein sequence ID" value="SMQ53070.1"/>
    <property type="molecule type" value="Genomic_DNA"/>
</dbReference>
<dbReference type="SUPFAM" id="SSF52540">
    <property type="entry name" value="P-loop containing nucleoside triphosphate hydrolases"/>
    <property type="match status" value="1"/>
</dbReference>
<dbReference type="InterPro" id="IPR027417">
    <property type="entry name" value="P-loop_NTPase"/>
</dbReference>
<feature type="domain" description="Nephrocystin 3-like N-terminal" evidence="5">
    <location>
        <begin position="295"/>
        <end position="457"/>
    </location>
</feature>
<dbReference type="InterPro" id="IPR010730">
    <property type="entry name" value="HET"/>
</dbReference>
<dbReference type="PRINTS" id="PR00320">
    <property type="entry name" value="GPROTEINBRPT"/>
</dbReference>
<dbReference type="Proteomes" id="UP000215127">
    <property type="component" value="Chromosome 8"/>
</dbReference>
<feature type="repeat" description="WD" evidence="3">
    <location>
        <begin position="903"/>
        <end position="944"/>
    </location>
</feature>
<dbReference type="InterPro" id="IPR020472">
    <property type="entry name" value="WD40_PAC1"/>
</dbReference>
<dbReference type="Pfam" id="PF00400">
    <property type="entry name" value="WD40"/>
    <property type="match status" value="8"/>
</dbReference>
<feature type="repeat" description="WD" evidence="3">
    <location>
        <begin position="861"/>
        <end position="902"/>
    </location>
</feature>
<feature type="repeat" description="WD" evidence="3">
    <location>
        <begin position="1029"/>
        <end position="1062"/>
    </location>
</feature>
<dbReference type="SMART" id="SM00320">
    <property type="entry name" value="WD40"/>
    <property type="match status" value="8"/>
</dbReference>
<sequence>MRLLRLNDDGSCSLHEFPSGSNVRYAVLSHTWLPDKDDEVKFADINGQREDLERIKGYAKIRFCGAQAARDGLEYFWVDTCCIDKTNTVELQTAINSMFRWYQNATKCYVYLSDVSAPSDNTGRPAKVSLWAQQFRQSRWFTRGWTLQELLAPLVVEFFDVEGVRLGDKTSLEQLIHEITGIEPGALRNEPLEKFSIATRRSWAENRECTFPEDKAYCLLGIFSVFMPYIYGEEERAFERLLREIHNQTEAEGAQSDRLLDSLPRSETAAFNSRESELLGHSMCLQNTRIELLQDITDWATTLDDRCVYILDGIAGTGKSTIARTIARAQDDMNQLGGSFFFSKGGGDASQANVLFTTLAFQLAKKIGSTKRHICDAIKEHKDITRQSFRDQWEKLIVNPLKQSNTEARSSRPSTITLVLDALDECDHERDVAAILNVFASSKMAVDIGLRILITARPSTTTIRGGIRNIPESNRRGFKLQDVSPKVINRDLTLFFKTTLSNIGYERGFAVDWPSERSICRLVEISSGLFVWASTACRYIGRRRHFVESRMDEFIREHGTIGEPQEHLNQLYTTVLEEAAREYAAYSFKERAEVYKTLGKILGVIAVLFSPLSIDSLASLLDMRPNMITETLVDLHAILNIPGLGSQERDRPIRLHHPSFREFLLDESRCTEQAFQINEKDIHNLIADNCVRLMNERLVRDVCKLRSPGADKRNMDPARIQECLPADLQYACLHWAKHYRQGEMHLRDDDETHSFFKTHFLHWLEAMNVLGKSSEIAPIMRMYQSLLMPATNSKQVPFVKDSRKFIVNLQSKVDQSQSPLQIYASALVFVRDTNKIRDHFWTELHPFLNYVRIVKADGPEPKDDYNYVCDVAFTPDGTLLASGSLDEWVRVWDTSTGAVACKYEGQTDKISAIDISLDGQLLASGSDDFTVQIWNMDTKKTRYILKGHARWVNTVAFSPDRRWLASGSSDETVKLWDMETGEGFRSIEPNSDSVNSISYSPNGRFLAIGTSNNLIHIWDTLDQEFIQELSGHQGAVHSVQFSPDGLQILSGSDDTTIRFWEVGSSSWDRASEIETRVFKGHTSKVWAVAYSHNAEIIASGSEDMAIKIWDPISGDVLFTLKGHTSGINSVAFSPDDQRIASGSFNDDVMLWDVQGRELIGQFADFDEEQTAAPTAPRVQRSDSVLEPASSSRAHAAAVTVLTFSPGGDLIASGSDDTTIKFAPYDFLLANTCWPLAPTIGQCGSGP</sequence>
<dbReference type="SUPFAM" id="SSF50978">
    <property type="entry name" value="WD40 repeat-like"/>
    <property type="match status" value="2"/>
</dbReference>
<dbReference type="InterPro" id="IPR015943">
    <property type="entry name" value="WD40/YVTN_repeat-like_dom_sf"/>
</dbReference>
<dbReference type="STRING" id="1276538.A0A1X7S0K5"/>
<keyword evidence="7" id="KW-1185">Reference proteome</keyword>
<dbReference type="InterPro" id="IPR056884">
    <property type="entry name" value="NPHP3-like_N"/>
</dbReference>
<dbReference type="Pfam" id="PF24883">
    <property type="entry name" value="NPHP3_N"/>
    <property type="match status" value="1"/>
</dbReference>
<protein>
    <recommendedName>
        <fullName evidence="8">NACHT domain-containing protein</fullName>
    </recommendedName>
</protein>
<feature type="repeat" description="WD" evidence="3">
    <location>
        <begin position="1120"/>
        <end position="1161"/>
    </location>
</feature>
<feature type="repeat" description="WD" evidence="3">
    <location>
        <begin position="1078"/>
        <end position="1119"/>
    </location>
</feature>
<dbReference type="PROSITE" id="PS00678">
    <property type="entry name" value="WD_REPEATS_1"/>
    <property type="match status" value="5"/>
</dbReference>
<dbReference type="InterPro" id="IPR019775">
    <property type="entry name" value="WD40_repeat_CS"/>
</dbReference>
<evidence type="ECO:0000313" key="7">
    <source>
        <dbReference type="Proteomes" id="UP000215127"/>
    </source>
</evidence>
<feature type="repeat" description="WD" evidence="3">
    <location>
        <begin position="987"/>
        <end position="1028"/>
    </location>
</feature>
<evidence type="ECO:0000313" key="6">
    <source>
        <dbReference type="EMBL" id="SMQ53070.1"/>
    </source>
</evidence>
<gene>
    <name evidence="6" type="ORF">ZT3D7_G8223</name>
</gene>
<evidence type="ECO:0000256" key="3">
    <source>
        <dbReference type="PROSITE-ProRule" id="PRU00221"/>
    </source>
</evidence>
<dbReference type="PANTHER" id="PTHR10622">
    <property type="entry name" value="HET DOMAIN-CONTAINING PROTEIN"/>
    <property type="match status" value="1"/>
</dbReference>
<proteinExistence type="predicted"/>
<dbReference type="Gene3D" id="3.40.50.300">
    <property type="entry name" value="P-loop containing nucleotide triphosphate hydrolases"/>
    <property type="match status" value="1"/>
</dbReference>
<reference evidence="6 7" key="1">
    <citation type="submission" date="2016-06" db="EMBL/GenBank/DDBJ databases">
        <authorList>
            <person name="Kjaerup R.B."/>
            <person name="Dalgaard T.S."/>
            <person name="Juul-Madsen H.R."/>
        </authorList>
    </citation>
    <scope>NUCLEOTIDE SEQUENCE [LARGE SCALE GENOMIC DNA]</scope>
</reference>
<organism evidence="6 7">
    <name type="scientific">Zymoseptoria tritici (strain ST99CH_3D7)</name>
    <dbReference type="NCBI Taxonomy" id="1276538"/>
    <lineage>
        <taxon>Eukaryota</taxon>
        <taxon>Fungi</taxon>
        <taxon>Dikarya</taxon>
        <taxon>Ascomycota</taxon>
        <taxon>Pezizomycotina</taxon>
        <taxon>Dothideomycetes</taxon>
        <taxon>Dothideomycetidae</taxon>
        <taxon>Mycosphaerellales</taxon>
        <taxon>Mycosphaerellaceae</taxon>
        <taxon>Zymoseptoria</taxon>
    </lineage>
</organism>
<dbReference type="AlphaFoldDB" id="A0A1X7S0K5"/>
<evidence type="ECO:0008006" key="8">
    <source>
        <dbReference type="Google" id="ProtNLM"/>
    </source>
</evidence>